<organism evidence="1 2">
    <name type="scientific">Bifidobacterium breve MCC 1114</name>
    <dbReference type="NCBI Taxonomy" id="1365964"/>
    <lineage>
        <taxon>Bacteria</taxon>
        <taxon>Bacillati</taxon>
        <taxon>Actinomycetota</taxon>
        <taxon>Actinomycetes</taxon>
        <taxon>Bifidobacteriales</taxon>
        <taxon>Bifidobacteriaceae</taxon>
        <taxon>Bifidobacterium</taxon>
    </lineage>
</organism>
<proteinExistence type="predicted"/>
<dbReference type="EMBL" id="AVQC01000018">
    <property type="protein sequence ID" value="KOA63548.1"/>
    <property type="molecule type" value="Genomic_DNA"/>
</dbReference>
<sequence>MTERPQQSREPLLTPLTLLHEPSIPERKRMLADKRARLVEQLAEIQDSIDFIDAKQRFYDNVLSDATPYVSVLIPSAALAKESEEPGELKGAERK</sequence>
<reference evidence="1 2" key="1">
    <citation type="journal article" date="2015" name="Int J Genomics">
        <title>Comparative Genomics Revealed Genetic Diversity and Species/Strain-Level Differences in Carbohydrate Metabolism of Three Probiotic Bifidobacterial Species.</title>
        <authorList>
            <person name="Odamaki T."/>
            <person name="Horigome A."/>
            <person name="Sugahara H."/>
            <person name="Hashikura N."/>
            <person name="Minami J."/>
            <person name="Xiao J.Z."/>
            <person name="Abe F."/>
        </authorList>
    </citation>
    <scope>NUCLEOTIDE SEQUENCE [LARGE SCALE GENOMIC DNA]</scope>
    <source>
        <strain evidence="1 2">MCC 1114</strain>
    </source>
</reference>
<dbReference type="AlphaFoldDB" id="A0A0L7CVA4"/>
<evidence type="ECO:0000313" key="1">
    <source>
        <dbReference type="EMBL" id="KOA63548.1"/>
    </source>
</evidence>
<evidence type="ECO:0000313" key="2">
    <source>
        <dbReference type="Proteomes" id="UP000036802"/>
    </source>
</evidence>
<accession>A0A0L7CVA4</accession>
<gene>
    <name evidence="1" type="ORF">BBM1114_09945</name>
</gene>
<dbReference type="PATRIC" id="fig|1365964.3.peg.2016"/>
<dbReference type="Proteomes" id="UP000036802">
    <property type="component" value="Unassembled WGS sequence"/>
</dbReference>
<comment type="caution">
    <text evidence="1">The sequence shown here is derived from an EMBL/GenBank/DDBJ whole genome shotgun (WGS) entry which is preliminary data.</text>
</comment>
<name>A0A0L7CVA4_BIFBR</name>
<protein>
    <submittedName>
        <fullName evidence="1">Uncharacterized protein</fullName>
    </submittedName>
</protein>